<reference evidence="2 3" key="1">
    <citation type="submission" date="2021-06" db="EMBL/GenBank/DDBJ databases">
        <authorList>
            <person name="Kallberg Y."/>
            <person name="Tangrot J."/>
            <person name="Rosling A."/>
        </authorList>
    </citation>
    <scope>NUCLEOTIDE SEQUENCE [LARGE SCALE GENOMIC DNA]</scope>
    <source>
        <strain evidence="2 3">120-4 pot B 10/14</strain>
    </source>
</reference>
<organism evidence="2 3">
    <name type="scientific">Gigaspora margarita</name>
    <dbReference type="NCBI Taxonomy" id="4874"/>
    <lineage>
        <taxon>Eukaryota</taxon>
        <taxon>Fungi</taxon>
        <taxon>Fungi incertae sedis</taxon>
        <taxon>Mucoromycota</taxon>
        <taxon>Glomeromycotina</taxon>
        <taxon>Glomeromycetes</taxon>
        <taxon>Diversisporales</taxon>
        <taxon>Gigasporaceae</taxon>
        <taxon>Gigaspora</taxon>
    </lineage>
</organism>
<dbReference type="Proteomes" id="UP000789901">
    <property type="component" value="Unassembled WGS sequence"/>
</dbReference>
<accession>A0ABN7VWY0</accession>
<protein>
    <submittedName>
        <fullName evidence="2">12461_t:CDS:1</fullName>
    </submittedName>
</protein>
<proteinExistence type="predicted"/>
<name>A0ABN7VWY0_GIGMA</name>
<keyword evidence="3" id="KW-1185">Reference proteome</keyword>
<gene>
    <name evidence="2" type="ORF">GMARGA_LOCUS23872</name>
</gene>
<comment type="caution">
    <text evidence="2">The sequence shown here is derived from an EMBL/GenBank/DDBJ whole genome shotgun (WGS) entry which is preliminary data.</text>
</comment>
<evidence type="ECO:0000313" key="2">
    <source>
        <dbReference type="EMBL" id="CAG8804500.1"/>
    </source>
</evidence>
<evidence type="ECO:0000313" key="3">
    <source>
        <dbReference type="Proteomes" id="UP000789901"/>
    </source>
</evidence>
<evidence type="ECO:0000256" key="1">
    <source>
        <dbReference type="SAM" id="MobiDB-lite"/>
    </source>
</evidence>
<sequence>MVEKKILIEDKLEDGKISSVEDGIKKDYFLLTKKRIIDNFNDSSTKKKIDNRIRVAEMTLNESELEVLSGENLEEAENKAALLYAECGYLDYGVEDTKEMISLFNKKENFFKNKTDKNKEPVLEETLISKANLNIEDKDKMAVDSSYNNIKVVLQTRLTLWDLLASSRLAKIRHCFSILEKLQLQNGEILTKQEQFSAPKEKKRAQGSSKRNPAFVYFKSQEDLNIATENVAWYYNTRLNWSGSNQKNTLAISKRCRSTEENFNYKGSSKNENHSSYKKNPLDTSFGRVQEKKRKVTESIISRQTSISRSRNSIRKALMSLNSAQYTLNQNKVLDEILKRLQNIKERQGTYVPYRS</sequence>
<feature type="region of interest" description="Disordered" evidence="1">
    <location>
        <begin position="263"/>
        <end position="283"/>
    </location>
</feature>
<dbReference type="EMBL" id="CAJVQB010024599">
    <property type="protein sequence ID" value="CAG8804500.1"/>
    <property type="molecule type" value="Genomic_DNA"/>
</dbReference>